<name>E2N9G0_9BACE</name>
<reference evidence="1 2" key="2">
    <citation type="submission" date="2009-01" db="EMBL/GenBank/DDBJ databases">
        <title>Draft genome sequence of Bacteroides cellulosilyticus (DSM 14838).</title>
        <authorList>
            <person name="Sudarsanam P."/>
            <person name="Ley R."/>
            <person name="Guruge J."/>
            <person name="Turnbaugh P.J."/>
            <person name="Mahowald M."/>
            <person name="Liep D."/>
            <person name="Gordon J."/>
        </authorList>
    </citation>
    <scope>NUCLEOTIDE SEQUENCE [LARGE SCALE GENOMIC DNA]</scope>
    <source>
        <strain evidence="1 2">DSM 14838</strain>
    </source>
</reference>
<organism evidence="1 2">
    <name type="scientific">Bacteroides cellulosilyticus DSM 14838</name>
    <dbReference type="NCBI Taxonomy" id="537012"/>
    <lineage>
        <taxon>Bacteria</taxon>
        <taxon>Pseudomonadati</taxon>
        <taxon>Bacteroidota</taxon>
        <taxon>Bacteroidia</taxon>
        <taxon>Bacteroidales</taxon>
        <taxon>Bacteroidaceae</taxon>
        <taxon>Bacteroides</taxon>
    </lineage>
</organism>
<protein>
    <submittedName>
        <fullName evidence="1">Uncharacterized protein</fullName>
    </submittedName>
</protein>
<comment type="caution">
    <text evidence="1">The sequence shown here is derived from an EMBL/GenBank/DDBJ whole genome shotgun (WGS) entry which is preliminary data.</text>
</comment>
<evidence type="ECO:0000313" key="2">
    <source>
        <dbReference type="Proteomes" id="UP000003711"/>
    </source>
</evidence>
<gene>
    <name evidence="1" type="ORF">BACCELL_00905</name>
</gene>
<dbReference type="HOGENOM" id="CLU_3284567_0_0_10"/>
<dbReference type="EMBL" id="ACCH01000085">
    <property type="protein sequence ID" value="EEF91450.1"/>
    <property type="molecule type" value="Genomic_DNA"/>
</dbReference>
<accession>E2N9G0</accession>
<dbReference type="AlphaFoldDB" id="E2N9G0"/>
<dbReference type="Proteomes" id="UP000003711">
    <property type="component" value="Unassembled WGS sequence"/>
</dbReference>
<proteinExistence type="predicted"/>
<evidence type="ECO:0000313" key="1">
    <source>
        <dbReference type="EMBL" id="EEF91450.1"/>
    </source>
</evidence>
<sequence length="40" mass="4437">MGSRLALAFDPRYISKSGKSTPYPSRFWSGCAGKAKRMNI</sequence>
<reference evidence="1 2" key="1">
    <citation type="submission" date="2008-12" db="EMBL/GenBank/DDBJ databases">
        <authorList>
            <person name="Fulton L."/>
            <person name="Clifton S."/>
            <person name="Fulton B."/>
            <person name="Xu J."/>
            <person name="Minx P."/>
            <person name="Pepin K.H."/>
            <person name="Johnson M."/>
            <person name="Bhonagiri V."/>
            <person name="Nash W.E."/>
            <person name="Mardis E.R."/>
            <person name="Wilson R.K."/>
        </authorList>
    </citation>
    <scope>NUCLEOTIDE SEQUENCE [LARGE SCALE GENOMIC DNA]</scope>
    <source>
        <strain evidence="1 2">DSM 14838</strain>
    </source>
</reference>